<dbReference type="EMBL" id="LVWD01000043">
    <property type="protein sequence ID" value="OAD39210.1"/>
    <property type="molecule type" value="Genomic_DNA"/>
</dbReference>
<organism evidence="3 6">
    <name type="scientific">Hydrogenophaga crassostreae</name>
    <dbReference type="NCBI Taxonomy" id="1763535"/>
    <lineage>
        <taxon>Bacteria</taxon>
        <taxon>Pseudomonadati</taxon>
        <taxon>Pseudomonadota</taxon>
        <taxon>Betaproteobacteria</taxon>
        <taxon>Burkholderiales</taxon>
        <taxon>Comamonadaceae</taxon>
        <taxon>Hydrogenophaga</taxon>
    </lineage>
</organism>
<accession>A0A167GB68</accession>
<feature type="transmembrane region" description="Helical" evidence="1">
    <location>
        <begin position="189"/>
        <end position="207"/>
    </location>
</feature>
<dbReference type="Proteomes" id="UP000185657">
    <property type="component" value="Unassembled WGS sequence"/>
</dbReference>
<feature type="transmembrane region" description="Helical" evidence="1">
    <location>
        <begin position="44"/>
        <end position="61"/>
    </location>
</feature>
<dbReference type="SUPFAM" id="SSF48317">
    <property type="entry name" value="Acid phosphatase/Vanadium-dependent haloperoxidase"/>
    <property type="match status" value="1"/>
</dbReference>
<dbReference type="AlphaFoldDB" id="A0A167GB68"/>
<gene>
    <name evidence="3" type="ORF">LPB072_22240</name>
    <name evidence="4" type="ORF">LPB72_21625</name>
</gene>
<keyword evidence="1" id="KW-1133">Transmembrane helix</keyword>
<dbReference type="KEGG" id="hyl:LPB072_22240"/>
<sequence length="224" mass="24530">MLLAATVGWDLLGLDMAVMLHIGTPTGFPLQDNWWLSTVLHDKLRLVAQLLFVVMLVWASWPMRTGGLPRRERWLLVGLVVASLLVVNLIKLNSRTSCPWDLHAFGGDARYVSHWLLNVGDGGGGRCFPGGHASSAFAFFALCLPWLCPPSGSQRSRAPGWRWLFLVLTVGLVAGVTQTLRGAHHPSHTLWTLVICMGISIVGWAIGQRWLQARPQASAQAGKP</sequence>
<evidence type="ECO:0000313" key="4">
    <source>
        <dbReference type="EMBL" id="OAD39210.1"/>
    </source>
</evidence>
<keyword evidence="1" id="KW-0472">Membrane</keyword>
<feature type="transmembrane region" description="Helical" evidence="1">
    <location>
        <begin position="160"/>
        <end position="177"/>
    </location>
</feature>
<keyword evidence="5" id="KW-1185">Reference proteome</keyword>
<feature type="domain" description="Phosphatidic acid phosphatase type 2/haloperoxidase" evidence="2">
    <location>
        <begin position="75"/>
        <end position="209"/>
    </location>
</feature>
<dbReference type="Gene3D" id="1.20.144.10">
    <property type="entry name" value="Phosphatidic acid phosphatase type 2/haloperoxidase"/>
    <property type="match status" value="1"/>
</dbReference>
<dbReference type="Pfam" id="PF01569">
    <property type="entry name" value="PAP2"/>
    <property type="match status" value="1"/>
</dbReference>
<feature type="transmembrane region" description="Helical" evidence="1">
    <location>
        <begin position="73"/>
        <end position="90"/>
    </location>
</feature>
<evidence type="ECO:0000313" key="6">
    <source>
        <dbReference type="Proteomes" id="UP000185680"/>
    </source>
</evidence>
<dbReference type="InterPro" id="IPR036938">
    <property type="entry name" value="PAP2/HPO_sf"/>
</dbReference>
<proteinExistence type="predicted"/>
<evidence type="ECO:0000259" key="2">
    <source>
        <dbReference type="Pfam" id="PF01569"/>
    </source>
</evidence>
<reference evidence="4 5" key="1">
    <citation type="submission" date="2016-02" db="EMBL/GenBank/DDBJ databases">
        <title>Draft genome sequence of Hydrogenophaga sp. LPB0072.</title>
        <authorList>
            <person name="Shin S.-K."/>
            <person name="Yi H."/>
        </authorList>
    </citation>
    <scope>NUCLEOTIDE SEQUENCE [LARGE SCALE GENOMIC DNA]</scope>
    <source>
        <strain evidence="4 5">LPB0072</strain>
    </source>
</reference>
<evidence type="ECO:0000313" key="3">
    <source>
        <dbReference type="EMBL" id="AOW15121.1"/>
    </source>
</evidence>
<evidence type="ECO:0000313" key="5">
    <source>
        <dbReference type="Proteomes" id="UP000185657"/>
    </source>
</evidence>
<keyword evidence="1" id="KW-0812">Transmembrane</keyword>
<protein>
    <recommendedName>
        <fullName evidence="2">Phosphatidic acid phosphatase type 2/haloperoxidase domain-containing protein</fullName>
    </recommendedName>
</protein>
<feature type="transmembrane region" description="Helical" evidence="1">
    <location>
        <begin position="130"/>
        <end position="148"/>
    </location>
</feature>
<dbReference type="EMBL" id="CP017476">
    <property type="protein sequence ID" value="AOW15121.1"/>
    <property type="molecule type" value="Genomic_DNA"/>
</dbReference>
<dbReference type="STRING" id="1763535.LPB072_22240"/>
<dbReference type="Proteomes" id="UP000185680">
    <property type="component" value="Chromosome"/>
</dbReference>
<name>A0A167GB68_9BURK</name>
<reference evidence="3 6" key="2">
    <citation type="submission" date="2016-10" db="EMBL/GenBank/DDBJ databases">
        <title>Hydorgenophaga sp. LPB0072 isolated from gastropod.</title>
        <authorList>
            <person name="Kim E."/>
            <person name="Yi H."/>
        </authorList>
    </citation>
    <scope>NUCLEOTIDE SEQUENCE [LARGE SCALE GENOMIC DNA]</scope>
    <source>
        <strain evidence="3 6">LPB0072</strain>
    </source>
</reference>
<evidence type="ECO:0000256" key="1">
    <source>
        <dbReference type="SAM" id="Phobius"/>
    </source>
</evidence>
<dbReference type="InterPro" id="IPR000326">
    <property type="entry name" value="PAP2/HPO"/>
</dbReference>